<name>A0A553ZM27_9ACTN</name>
<proteinExistence type="predicted"/>
<gene>
    <name evidence="2" type="ORF">FNZ23_09395</name>
</gene>
<feature type="region of interest" description="Disordered" evidence="1">
    <location>
        <begin position="1"/>
        <end position="23"/>
    </location>
</feature>
<reference evidence="2 3" key="1">
    <citation type="submission" date="2019-07" db="EMBL/GenBank/DDBJ databases">
        <title>Draft genome for Streptomyces benahoarensis MZ03-48.</title>
        <authorList>
            <person name="Gonzalez-Pimentel J.L."/>
        </authorList>
    </citation>
    <scope>NUCLEOTIDE SEQUENCE [LARGE SCALE GENOMIC DNA]</scope>
    <source>
        <strain evidence="2 3">MZ03-48</strain>
    </source>
</reference>
<dbReference type="Proteomes" id="UP000320888">
    <property type="component" value="Unassembled WGS sequence"/>
</dbReference>
<dbReference type="RefSeq" id="WP_143942337.1">
    <property type="nucleotide sequence ID" value="NZ_VKLS01000075.1"/>
</dbReference>
<dbReference type="AlphaFoldDB" id="A0A553ZM27"/>
<protein>
    <submittedName>
        <fullName evidence="2">DUF1259 domain-containing protein</fullName>
    </submittedName>
</protein>
<evidence type="ECO:0000313" key="3">
    <source>
        <dbReference type="Proteomes" id="UP000320888"/>
    </source>
</evidence>
<organism evidence="2 3">
    <name type="scientific">Streptomyces benahoarensis</name>
    <dbReference type="NCBI Taxonomy" id="2595054"/>
    <lineage>
        <taxon>Bacteria</taxon>
        <taxon>Bacillati</taxon>
        <taxon>Actinomycetota</taxon>
        <taxon>Actinomycetes</taxon>
        <taxon>Kitasatosporales</taxon>
        <taxon>Streptomycetaceae</taxon>
        <taxon>Streptomyces</taxon>
    </lineage>
</organism>
<dbReference type="Pfam" id="PF07485">
    <property type="entry name" value="DUF1529"/>
    <property type="match status" value="2"/>
</dbReference>
<dbReference type="InterPro" id="IPR006311">
    <property type="entry name" value="TAT_signal"/>
</dbReference>
<keyword evidence="3" id="KW-1185">Reference proteome</keyword>
<dbReference type="PROSITE" id="PS51318">
    <property type="entry name" value="TAT"/>
    <property type="match status" value="1"/>
</dbReference>
<comment type="caution">
    <text evidence="2">The sequence shown here is derived from an EMBL/GenBank/DDBJ whole genome shotgun (WGS) entry which is preliminary data.</text>
</comment>
<dbReference type="InterPro" id="IPR011094">
    <property type="entry name" value="Uncharacterised_LppY/LpqO"/>
</dbReference>
<accession>A0A553ZM27</accession>
<dbReference type="EMBL" id="VKLS01000075">
    <property type="protein sequence ID" value="TSB42528.1"/>
    <property type="molecule type" value="Genomic_DNA"/>
</dbReference>
<evidence type="ECO:0000256" key="1">
    <source>
        <dbReference type="SAM" id="MobiDB-lite"/>
    </source>
</evidence>
<dbReference type="OrthoDB" id="4687120at2"/>
<evidence type="ECO:0000313" key="2">
    <source>
        <dbReference type="EMBL" id="TSB42528.1"/>
    </source>
</evidence>
<sequence length="345" mass="36494">MNGDGTMTGDRSPDRHAQASTSRRRLLAAVAAAPVLAGAGPAAAYARTVGAMGSPGRQRVEPVPTTEADWVGVARALGRGGNMLRRTMYHTGFPRRDLSVISDGVIVQPGLALGTHVSFVRYADGSAMAMGDVVVTEDEMQRVIDAWQGHGIALTALHKHLLAQHPDIWWAHLHGHGRDAEALARGLRAGFDRTGTPPPAPPGLSFPIDLDTAGIEAALGTRGTVEDGLFTCLFVRRETVTSGSRVLPTGVGSTCAFLFQPVGGGRAALAGDFAMTADEVQSVLKVLRRGGIRLVELHNHHLDESPRLFFAHFWAVEDAVVLARTLRRAVDAANVEVPQGTVPAG</sequence>